<evidence type="ECO:0000256" key="2">
    <source>
        <dbReference type="ARBA" id="ARBA00022840"/>
    </source>
</evidence>
<dbReference type="PROSITE" id="PS50067">
    <property type="entry name" value="KINESIN_MOTOR_2"/>
    <property type="match status" value="1"/>
</dbReference>
<reference evidence="8" key="1">
    <citation type="submission" date="2023-01" db="EMBL/GenBank/DDBJ databases">
        <title>Metagenome sequencing of chrysophaentin producing Chrysophaeum taylorii.</title>
        <authorList>
            <person name="Davison J."/>
            <person name="Bewley C."/>
        </authorList>
    </citation>
    <scope>NUCLEOTIDE SEQUENCE</scope>
    <source>
        <strain evidence="8">NIES-1699</strain>
    </source>
</reference>
<dbReference type="GO" id="GO:0007018">
    <property type="term" value="P:microtubule-based movement"/>
    <property type="evidence" value="ECO:0007669"/>
    <property type="project" value="InterPro"/>
</dbReference>
<comment type="similarity">
    <text evidence="3 4">Belongs to the TRAFAC class myosin-kinesin ATPase superfamily. Kinesin family.</text>
</comment>
<evidence type="ECO:0000259" key="7">
    <source>
        <dbReference type="PROSITE" id="PS50067"/>
    </source>
</evidence>
<feature type="domain" description="Kinesin motor" evidence="7">
    <location>
        <begin position="32"/>
        <end position="373"/>
    </location>
</feature>
<proteinExistence type="inferred from homology"/>
<feature type="compositionally biased region" description="Basic and acidic residues" evidence="6">
    <location>
        <begin position="527"/>
        <end position="542"/>
    </location>
</feature>
<dbReference type="SMART" id="SM00129">
    <property type="entry name" value="KISc"/>
    <property type="match status" value="1"/>
</dbReference>
<feature type="coiled-coil region" evidence="5">
    <location>
        <begin position="479"/>
        <end position="513"/>
    </location>
</feature>
<sequence length="788" mass="87713">MEQEEDEDDAATTATESSAVDEAKKRRSGKEGITVYLRIRPTQRPSKFYNIANGESGSAQALHWDIPPEAIPGSEFVNNTRTKFSFKFNKILPMDITQAQVFERVGSHVVKNALDGFNSTIFAYGQTGSGKTFTMTGGAERYDDRGIIPRALSMIFREFRTRSDAAWTAHISYMEIYNEQGFDLLDPSHDFKGLQDLPRVRMMEDEHGNFHLKNLSMHRATTEEEALNLLFLGDTNRAISETAMNQASSRSHCLFTVFLEARKVGSDRVIRSKLHMVDLAGSERVHKTKSDGQTLREAQYINTSLFYLEMVIVALSERGRSHIPYRNSMMTSVLRDSLGGNCKTVMVATVSAEREQTDESISTCRFAQRVALVKNDATINEETDPAVAISRLKSQVATLKAEVAFLKGETGEGDSLTDAERAELVSACETYVASRDPRDNLQVAPLTLVRIRDCFAILKNMVLVATTGVDSQRKNGSAAAAQADDVSALRKALKEKENEIAILVNMVRQAKGSSSLPSLTAVPSSSSDDKRATSSDAAKPEVMRSSSTPSSRPISEVAGVSCAVADKAVRDDPQRAYSYFRERSTTNAALEENKVLLKEKYGQAKALGQRVDQSRQTIAYLKKTIEQLRRERAIEGIRDASGGGTLEDVPPSAEEAKKKEAIEAEKVLYKNNFEELRTLKTDIETIQRMLEVGRARLQSDFDTWYDQVLKQQPREQAKSTSSDHKATTISETRTAWSTPPYAAQPKKQQQEPAIPLTGNEQTDDDIRAFYRAKEELSRLSRKDTGRLR</sequence>
<feature type="binding site" evidence="3">
    <location>
        <begin position="125"/>
        <end position="132"/>
    </location>
    <ligand>
        <name>ATP</name>
        <dbReference type="ChEBI" id="CHEBI:30616"/>
    </ligand>
</feature>
<dbReference type="EMBL" id="JAQMWT010000321">
    <property type="protein sequence ID" value="KAJ8604878.1"/>
    <property type="molecule type" value="Genomic_DNA"/>
</dbReference>
<keyword evidence="9" id="KW-1185">Reference proteome</keyword>
<evidence type="ECO:0000256" key="1">
    <source>
        <dbReference type="ARBA" id="ARBA00022741"/>
    </source>
</evidence>
<dbReference type="GO" id="GO:0003777">
    <property type="term" value="F:microtubule motor activity"/>
    <property type="evidence" value="ECO:0007669"/>
    <property type="project" value="InterPro"/>
</dbReference>
<dbReference type="GO" id="GO:0008017">
    <property type="term" value="F:microtubule binding"/>
    <property type="evidence" value="ECO:0007669"/>
    <property type="project" value="InterPro"/>
</dbReference>
<organism evidence="8 9">
    <name type="scientific">Chrysophaeum taylorii</name>
    <dbReference type="NCBI Taxonomy" id="2483200"/>
    <lineage>
        <taxon>Eukaryota</taxon>
        <taxon>Sar</taxon>
        <taxon>Stramenopiles</taxon>
        <taxon>Ochrophyta</taxon>
        <taxon>Pelagophyceae</taxon>
        <taxon>Pelagomonadales</taxon>
        <taxon>Pelagomonadaceae</taxon>
        <taxon>Chrysophaeum</taxon>
    </lineage>
</organism>
<feature type="compositionally biased region" description="Low complexity" evidence="6">
    <location>
        <begin position="739"/>
        <end position="753"/>
    </location>
</feature>
<keyword evidence="5" id="KW-0175">Coiled coil</keyword>
<feature type="region of interest" description="Disordered" evidence="6">
    <location>
        <begin position="514"/>
        <end position="555"/>
    </location>
</feature>
<feature type="coiled-coil region" evidence="5">
    <location>
        <begin position="587"/>
        <end position="631"/>
    </location>
</feature>
<name>A0AAD7XMT4_9STRA</name>
<protein>
    <recommendedName>
        <fullName evidence="4">Kinesin-like protein</fullName>
    </recommendedName>
</protein>
<evidence type="ECO:0000256" key="3">
    <source>
        <dbReference type="PROSITE-ProRule" id="PRU00283"/>
    </source>
</evidence>
<feature type="compositionally biased region" description="Low complexity" evidence="6">
    <location>
        <begin position="11"/>
        <end position="20"/>
    </location>
</feature>
<feature type="region of interest" description="Disordered" evidence="6">
    <location>
        <begin position="1"/>
        <end position="30"/>
    </location>
</feature>
<keyword evidence="1 3" id="KW-0547">Nucleotide-binding</keyword>
<feature type="compositionally biased region" description="Low complexity" evidence="6">
    <location>
        <begin position="544"/>
        <end position="555"/>
    </location>
</feature>
<dbReference type="InterPro" id="IPR027417">
    <property type="entry name" value="P-loop_NTPase"/>
</dbReference>
<dbReference type="PROSITE" id="PS00411">
    <property type="entry name" value="KINESIN_MOTOR_1"/>
    <property type="match status" value="1"/>
</dbReference>
<comment type="caution">
    <text evidence="8">The sequence shown here is derived from an EMBL/GenBank/DDBJ whole genome shotgun (WGS) entry which is preliminary data.</text>
</comment>
<dbReference type="Pfam" id="PF23735">
    <property type="entry name" value="KIF9"/>
    <property type="match status" value="1"/>
</dbReference>
<evidence type="ECO:0000313" key="9">
    <source>
        <dbReference type="Proteomes" id="UP001230188"/>
    </source>
</evidence>
<feature type="compositionally biased region" description="Basic and acidic residues" evidence="6">
    <location>
        <begin position="712"/>
        <end position="726"/>
    </location>
</feature>
<dbReference type="SUPFAM" id="SSF52540">
    <property type="entry name" value="P-loop containing nucleoside triphosphate hydrolases"/>
    <property type="match status" value="1"/>
</dbReference>
<evidence type="ECO:0000256" key="5">
    <source>
        <dbReference type="SAM" id="Coils"/>
    </source>
</evidence>
<feature type="region of interest" description="Disordered" evidence="6">
    <location>
        <begin position="711"/>
        <end position="769"/>
    </location>
</feature>
<feature type="compositionally biased region" description="Polar residues" evidence="6">
    <location>
        <begin position="727"/>
        <end position="737"/>
    </location>
</feature>
<evidence type="ECO:0000256" key="4">
    <source>
        <dbReference type="RuleBase" id="RU000394"/>
    </source>
</evidence>
<dbReference type="PRINTS" id="PR00380">
    <property type="entry name" value="KINESINHEAVY"/>
</dbReference>
<dbReference type="InterPro" id="IPR019821">
    <property type="entry name" value="Kinesin_motor_CS"/>
</dbReference>
<keyword evidence="4" id="KW-0493">Microtubule</keyword>
<dbReference type="AlphaFoldDB" id="A0AAD7XMT4"/>
<dbReference type="PANTHER" id="PTHR47968">
    <property type="entry name" value="CENTROMERE PROTEIN E"/>
    <property type="match status" value="1"/>
</dbReference>
<dbReference type="Proteomes" id="UP001230188">
    <property type="component" value="Unassembled WGS sequence"/>
</dbReference>
<feature type="compositionally biased region" description="Acidic residues" evidence="6">
    <location>
        <begin position="1"/>
        <end position="10"/>
    </location>
</feature>
<dbReference type="InterPro" id="IPR036961">
    <property type="entry name" value="Kinesin_motor_dom_sf"/>
</dbReference>
<dbReference type="PANTHER" id="PTHR47968:SF67">
    <property type="entry name" value="KINESIN MOTOR DOMAIN-CONTAINING PROTEIN"/>
    <property type="match status" value="1"/>
</dbReference>
<dbReference type="InterPro" id="IPR056524">
    <property type="entry name" value="KIF6/9_C"/>
</dbReference>
<dbReference type="GO" id="GO:0005524">
    <property type="term" value="F:ATP binding"/>
    <property type="evidence" value="ECO:0007669"/>
    <property type="project" value="UniProtKB-UniRule"/>
</dbReference>
<keyword evidence="3 4" id="KW-0505">Motor protein</keyword>
<dbReference type="GO" id="GO:0005874">
    <property type="term" value="C:microtubule"/>
    <property type="evidence" value="ECO:0007669"/>
    <property type="project" value="UniProtKB-KW"/>
</dbReference>
<gene>
    <name evidence="8" type="ORF">CTAYLR_010413</name>
</gene>
<keyword evidence="2 3" id="KW-0067">ATP-binding</keyword>
<dbReference type="InterPro" id="IPR027640">
    <property type="entry name" value="Kinesin-like_fam"/>
</dbReference>
<feature type="compositionally biased region" description="Polar residues" evidence="6">
    <location>
        <begin position="514"/>
        <end position="523"/>
    </location>
</feature>
<evidence type="ECO:0000313" key="8">
    <source>
        <dbReference type="EMBL" id="KAJ8604878.1"/>
    </source>
</evidence>
<dbReference type="Gene3D" id="3.40.850.10">
    <property type="entry name" value="Kinesin motor domain"/>
    <property type="match status" value="1"/>
</dbReference>
<evidence type="ECO:0000256" key="6">
    <source>
        <dbReference type="SAM" id="MobiDB-lite"/>
    </source>
</evidence>
<accession>A0AAD7XMT4</accession>
<dbReference type="InterPro" id="IPR001752">
    <property type="entry name" value="Kinesin_motor_dom"/>
</dbReference>
<dbReference type="Pfam" id="PF00225">
    <property type="entry name" value="Kinesin"/>
    <property type="match status" value="1"/>
</dbReference>